<dbReference type="AlphaFoldDB" id="A0A7X2UX68"/>
<dbReference type="PRINTS" id="PR00039">
    <property type="entry name" value="HTHLYSR"/>
</dbReference>
<comment type="similarity">
    <text evidence="1">Belongs to the LysR transcriptional regulatory family.</text>
</comment>
<evidence type="ECO:0000256" key="2">
    <source>
        <dbReference type="ARBA" id="ARBA00023015"/>
    </source>
</evidence>
<dbReference type="PANTHER" id="PTHR30537">
    <property type="entry name" value="HTH-TYPE TRANSCRIPTIONAL REGULATOR"/>
    <property type="match status" value="1"/>
</dbReference>
<dbReference type="InterPro" id="IPR005119">
    <property type="entry name" value="LysR_subst-bd"/>
</dbReference>
<dbReference type="RefSeq" id="WP_154741891.1">
    <property type="nucleotide sequence ID" value="NZ_JBHSTG010000046.1"/>
</dbReference>
<gene>
    <name evidence="6" type="ORF">GIR22_03120</name>
</gene>
<dbReference type="InterPro" id="IPR036390">
    <property type="entry name" value="WH_DNA-bd_sf"/>
</dbReference>
<dbReference type="FunFam" id="1.10.10.10:FF:000001">
    <property type="entry name" value="LysR family transcriptional regulator"/>
    <property type="match status" value="1"/>
</dbReference>
<dbReference type="InterPro" id="IPR058163">
    <property type="entry name" value="LysR-type_TF_proteobact-type"/>
</dbReference>
<evidence type="ECO:0000256" key="3">
    <source>
        <dbReference type="ARBA" id="ARBA00023125"/>
    </source>
</evidence>
<evidence type="ECO:0000256" key="1">
    <source>
        <dbReference type="ARBA" id="ARBA00009437"/>
    </source>
</evidence>
<organism evidence="6 7">
    <name type="scientific">Pseudomonas karstica</name>
    <dbReference type="NCBI Taxonomy" id="1055468"/>
    <lineage>
        <taxon>Bacteria</taxon>
        <taxon>Pseudomonadati</taxon>
        <taxon>Pseudomonadota</taxon>
        <taxon>Gammaproteobacteria</taxon>
        <taxon>Pseudomonadales</taxon>
        <taxon>Pseudomonadaceae</taxon>
        <taxon>Pseudomonas</taxon>
    </lineage>
</organism>
<keyword evidence="7" id="KW-1185">Reference proteome</keyword>
<dbReference type="InterPro" id="IPR036388">
    <property type="entry name" value="WH-like_DNA-bd_sf"/>
</dbReference>
<keyword evidence="2" id="KW-0805">Transcription regulation</keyword>
<protein>
    <submittedName>
        <fullName evidence="6">LysR family transcriptional regulator</fullName>
    </submittedName>
</protein>
<evidence type="ECO:0000313" key="6">
    <source>
        <dbReference type="EMBL" id="MTD18133.1"/>
    </source>
</evidence>
<comment type="caution">
    <text evidence="6">The sequence shown here is derived from an EMBL/GenBank/DDBJ whole genome shotgun (WGS) entry which is preliminary data.</text>
</comment>
<dbReference type="PROSITE" id="PS50931">
    <property type="entry name" value="HTH_LYSR"/>
    <property type="match status" value="1"/>
</dbReference>
<dbReference type="Pfam" id="PF03466">
    <property type="entry name" value="LysR_substrate"/>
    <property type="match status" value="1"/>
</dbReference>
<evidence type="ECO:0000313" key="7">
    <source>
        <dbReference type="Proteomes" id="UP000431485"/>
    </source>
</evidence>
<dbReference type="SUPFAM" id="SSF46785">
    <property type="entry name" value="Winged helix' DNA-binding domain"/>
    <property type="match status" value="1"/>
</dbReference>
<dbReference type="Pfam" id="PF00126">
    <property type="entry name" value="HTH_1"/>
    <property type="match status" value="1"/>
</dbReference>
<dbReference type="GO" id="GO:0003677">
    <property type="term" value="F:DNA binding"/>
    <property type="evidence" value="ECO:0007669"/>
    <property type="project" value="UniProtKB-KW"/>
</dbReference>
<feature type="domain" description="HTH lysR-type" evidence="5">
    <location>
        <begin position="1"/>
        <end position="59"/>
    </location>
</feature>
<sequence>MDQIDAIKLFIRVVERGGFSAAAREAGVGQSAVSKQIAALEERLGATLLLRTSRSLRVTEAGQRFYSSALQWVGDYTDMVAAVADSQAAPSGNIRIAVAPVFGRLYVVPHLASFFERYPGINVETTVSDRHANLIEEGVDFAIRHGELEDSSLTARRLATSPLVTVASLGYLQRHGEPVTPNDLQQHGCILFSGREETRPWRFVDMNATSITLRPEGRFCSNDGEQIRTAVLGHIGIAQVPAWLVMPELISGQLRAILPNHATGEVPISAVYPSRRVLTHKARLLIELLSEMLNRDLRAAITTQYPL</sequence>
<evidence type="ECO:0000259" key="5">
    <source>
        <dbReference type="PROSITE" id="PS50931"/>
    </source>
</evidence>
<dbReference type="SUPFAM" id="SSF53850">
    <property type="entry name" value="Periplasmic binding protein-like II"/>
    <property type="match status" value="1"/>
</dbReference>
<accession>A0A7X2UX68</accession>
<evidence type="ECO:0000256" key="4">
    <source>
        <dbReference type="ARBA" id="ARBA00023163"/>
    </source>
</evidence>
<dbReference type="Gene3D" id="1.10.10.10">
    <property type="entry name" value="Winged helix-like DNA-binding domain superfamily/Winged helix DNA-binding domain"/>
    <property type="match status" value="1"/>
</dbReference>
<dbReference type="InterPro" id="IPR000847">
    <property type="entry name" value="LysR_HTH_N"/>
</dbReference>
<dbReference type="OrthoDB" id="9786526at2"/>
<dbReference type="Gene3D" id="3.40.190.290">
    <property type="match status" value="1"/>
</dbReference>
<keyword evidence="4" id="KW-0804">Transcription</keyword>
<reference evidence="6 7" key="1">
    <citation type="submission" date="2019-11" db="EMBL/GenBank/DDBJ databases">
        <title>Pseudmonas karstica sp. nov. and Pseudomonas spelaei sp. nov. from caves.</title>
        <authorList>
            <person name="Zeman M."/>
        </authorList>
    </citation>
    <scope>NUCLEOTIDE SEQUENCE [LARGE SCALE GENOMIC DNA]</scope>
    <source>
        <strain evidence="6 7">CCM 7891</strain>
    </source>
</reference>
<dbReference type="EMBL" id="WLYI01000003">
    <property type="protein sequence ID" value="MTD18133.1"/>
    <property type="molecule type" value="Genomic_DNA"/>
</dbReference>
<proteinExistence type="inferred from homology"/>
<keyword evidence="3" id="KW-0238">DNA-binding</keyword>
<dbReference type="Proteomes" id="UP000431485">
    <property type="component" value="Unassembled WGS sequence"/>
</dbReference>
<name>A0A7X2UX68_9PSED</name>
<dbReference type="CDD" id="cd08422">
    <property type="entry name" value="PBP2_CrgA_like"/>
    <property type="match status" value="1"/>
</dbReference>
<dbReference type="PANTHER" id="PTHR30537:SF5">
    <property type="entry name" value="HTH-TYPE TRANSCRIPTIONAL ACTIVATOR TTDR-RELATED"/>
    <property type="match status" value="1"/>
</dbReference>
<dbReference type="GO" id="GO:0003700">
    <property type="term" value="F:DNA-binding transcription factor activity"/>
    <property type="evidence" value="ECO:0007669"/>
    <property type="project" value="InterPro"/>
</dbReference>